<dbReference type="InterPro" id="IPR023346">
    <property type="entry name" value="Lysozyme-like_dom_sf"/>
</dbReference>
<reference evidence="3 4" key="1">
    <citation type="submission" date="2024-03" db="EMBL/GenBank/DDBJ databases">
        <title>Bacilli Hybrid Assemblies.</title>
        <authorList>
            <person name="Kovac J."/>
        </authorList>
    </citation>
    <scope>NUCLEOTIDE SEQUENCE [LARGE SCALE GENOMIC DNA]</scope>
    <source>
        <strain evidence="3 4">FSL M8-0022</strain>
    </source>
</reference>
<dbReference type="Proteomes" id="UP001459714">
    <property type="component" value="Unassembled WGS sequence"/>
</dbReference>
<comment type="caution">
    <text evidence="3">The sequence shown here is derived from an EMBL/GenBank/DDBJ whole genome shotgun (WGS) entry which is preliminary data.</text>
</comment>
<dbReference type="Pfam" id="PF00395">
    <property type="entry name" value="SLH"/>
    <property type="match status" value="2"/>
</dbReference>
<protein>
    <submittedName>
        <fullName evidence="3">S-layer homology domain-containing protein</fullName>
    </submittedName>
</protein>
<keyword evidence="1" id="KW-0732">Signal</keyword>
<accession>A0ABU9K1K5</accession>
<dbReference type="InterPro" id="IPR001119">
    <property type="entry name" value="SLH_dom"/>
</dbReference>
<dbReference type="PANTHER" id="PTHR43308:SF1">
    <property type="entry name" value="OUTER MEMBRANE PROTEIN ALPHA"/>
    <property type="match status" value="1"/>
</dbReference>
<dbReference type="PANTHER" id="PTHR43308">
    <property type="entry name" value="OUTER MEMBRANE PROTEIN ALPHA-RELATED"/>
    <property type="match status" value="1"/>
</dbReference>
<evidence type="ECO:0000256" key="1">
    <source>
        <dbReference type="ARBA" id="ARBA00022729"/>
    </source>
</evidence>
<dbReference type="InterPro" id="IPR003646">
    <property type="entry name" value="SH3-like_bac-type"/>
</dbReference>
<feature type="domain" description="SLH" evidence="2">
    <location>
        <begin position="299"/>
        <end position="362"/>
    </location>
</feature>
<feature type="domain" description="SLH" evidence="2">
    <location>
        <begin position="363"/>
        <end position="419"/>
    </location>
</feature>
<dbReference type="Gene3D" id="1.10.530.10">
    <property type="match status" value="1"/>
</dbReference>
<dbReference type="SUPFAM" id="SSF53955">
    <property type="entry name" value="Lysozyme-like"/>
    <property type="match status" value="1"/>
</dbReference>
<name>A0ABU9K1K5_9BACI</name>
<dbReference type="InterPro" id="IPR051465">
    <property type="entry name" value="Cell_Envelope_Struct_Comp"/>
</dbReference>
<dbReference type="RefSeq" id="WP_342020761.1">
    <property type="nucleotide sequence ID" value="NZ_JBBYAK010000001.1"/>
</dbReference>
<sequence>MGKRLYVILIALLSFSFIFESFSISVDAAETKTSAMNNPNKQTINKMLTEIALEYNVPPEIVKAIAEVESSWQQFKSAGEPLISDDGGIGIMQVTNQSGYDPERLKFDIEYNIRAGVDILRKNFNRRDLPAINEKNRNVLEHWYFAIMAYNGTKPVNSPVVQSTGKPNPEAYQEKVYDIIKDFSLTNVTRLKFSREDFQYNPDSDENIKFITKQFYFEGPFTKTKYSFHQGQKAETTADVYLRESPTTDSKGTTLKTGEVITITGPFQYEENVNKQNHFVWYPVQTETGKKGYIASSYLKYRFNDVPVGNYAEEAISYLYDCGLLNGIGDDQFGFGRKLTRYEAVLLLTRANHIDLSNRPDPGFVDINQSYPYYREIAAAVDEGYFKGLPGNIFDPNGTFTRGMMAEVLQRIYQFPELSGSFPFTDVPSGSWYADSIGRLYGAGITTGISPTKFGPENSLTREDFAVFLVRTINWKNAN</sequence>
<evidence type="ECO:0000313" key="3">
    <source>
        <dbReference type="EMBL" id="MEL3959002.1"/>
    </source>
</evidence>
<dbReference type="Pfam" id="PF08239">
    <property type="entry name" value="SH3_3"/>
    <property type="match status" value="1"/>
</dbReference>
<organism evidence="3 4">
    <name type="scientific">Caldifermentibacillus hisashii</name>
    <dbReference type="NCBI Taxonomy" id="996558"/>
    <lineage>
        <taxon>Bacteria</taxon>
        <taxon>Bacillati</taxon>
        <taxon>Bacillota</taxon>
        <taxon>Bacilli</taxon>
        <taxon>Bacillales</taxon>
        <taxon>Bacillaceae</taxon>
        <taxon>Caldifermentibacillus</taxon>
    </lineage>
</organism>
<evidence type="ECO:0000313" key="4">
    <source>
        <dbReference type="Proteomes" id="UP001459714"/>
    </source>
</evidence>
<dbReference type="Pfam" id="PF01464">
    <property type="entry name" value="SLT"/>
    <property type="match status" value="1"/>
</dbReference>
<dbReference type="PROSITE" id="PS51272">
    <property type="entry name" value="SLH"/>
    <property type="match status" value="3"/>
</dbReference>
<dbReference type="Gene3D" id="2.30.30.40">
    <property type="entry name" value="SH3 Domains"/>
    <property type="match status" value="1"/>
</dbReference>
<feature type="domain" description="SLH" evidence="2">
    <location>
        <begin position="420"/>
        <end position="479"/>
    </location>
</feature>
<evidence type="ECO:0000259" key="2">
    <source>
        <dbReference type="PROSITE" id="PS51272"/>
    </source>
</evidence>
<proteinExistence type="predicted"/>
<gene>
    <name evidence="3" type="ORF">NST17_17760</name>
</gene>
<keyword evidence="4" id="KW-1185">Reference proteome</keyword>
<dbReference type="InterPro" id="IPR008258">
    <property type="entry name" value="Transglycosylase_SLT_dom_1"/>
</dbReference>
<dbReference type="EMBL" id="JBBYAK010000001">
    <property type="protein sequence ID" value="MEL3959002.1"/>
    <property type="molecule type" value="Genomic_DNA"/>
</dbReference>